<name>A0A8S3RZV8_MYTED</name>
<dbReference type="Proteomes" id="UP000683360">
    <property type="component" value="Unassembled WGS sequence"/>
</dbReference>
<dbReference type="AlphaFoldDB" id="A0A8S3RZV8"/>
<feature type="compositionally biased region" description="Basic and acidic residues" evidence="2">
    <location>
        <begin position="33"/>
        <end position="51"/>
    </location>
</feature>
<gene>
    <name evidence="3" type="ORF">MEDL_25863</name>
</gene>
<comment type="caution">
    <text evidence="3">The sequence shown here is derived from an EMBL/GenBank/DDBJ whole genome shotgun (WGS) entry which is preliminary data.</text>
</comment>
<keyword evidence="1" id="KW-0175">Coiled coil</keyword>
<accession>A0A8S3RZV8</accession>
<organism evidence="3 4">
    <name type="scientific">Mytilus edulis</name>
    <name type="common">Blue mussel</name>
    <dbReference type="NCBI Taxonomy" id="6550"/>
    <lineage>
        <taxon>Eukaryota</taxon>
        <taxon>Metazoa</taxon>
        <taxon>Spiralia</taxon>
        <taxon>Lophotrochozoa</taxon>
        <taxon>Mollusca</taxon>
        <taxon>Bivalvia</taxon>
        <taxon>Autobranchia</taxon>
        <taxon>Pteriomorphia</taxon>
        <taxon>Mytilida</taxon>
        <taxon>Mytiloidea</taxon>
        <taxon>Mytilidae</taxon>
        <taxon>Mytilinae</taxon>
        <taxon>Mytilus</taxon>
    </lineage>
</organism>
<feature type="compositionally biased region" description="Polar residues" evidence="2">
    <location>
        <begin position="54"/>
        <end position="63"/>
    </location>
</feature>
<dbReference type="EMBL" id="CAJPWZ010001279">
    <property type="protein sequence ID" value="CAG2211868.1"/>
    <property type="molecule type" value="Genomic_DNA"/>
</dbReference>
<evidence type="ECO:0000313" key="4">
    <source>
        <dbReference type="Proteomes" id="UP000683360"/>
    </source>
</evidence>
<keyword evidence="4" id="KW-1185">Reference proteome</keyword>
<feature type="compositionally biased region" description="Low complexity" evidence="2">
    <location>
        <begin position="20"/>
        <end position="32"/>
    </location>
</feature>
<sequence>MEIHPYITESQDLIPLIPDTSPRSSRSQTPRSSRLDAQQKNKVGFKDKLESDENLQYSPNLHQSHIGDREYMKYYKKLKPGQRKRELLSQREKLMEEQNRLQDVLREQERQLQDRQKQLIEKRKMQHERINSLEEKIALGQQEDGSVFNGRVDKLDFDKPLSEVDEDDIPNEAADMVEQGKCMIRATSCITSGKQLTWENFTPFHRHFTPTSYPPTAEKGTSISRMECSVQANIPITPPRVDIGTSISRMEYPNLADDILHTPSRYDVGTSISRVLQPSNYDDQLTPTKRDVNQFIDKMTEVTSNLASMSPG</sequence>
<reference evidence="3" key="1">
    <citation type="submission" date="2021-03" db="EMBL/GenBank/DDBJ databases">
        <authorList>
            <person name="Bekaert M."/>
        </authorList>
    </citation>
    <scope>NUCLEOTIDE SEQUENCE</scope>
</reference>
<proteinExistence type="predicted"/>
<feature type="coiled-coil region" evidence="1">
    <location>
        <begin position="84"/>
        <end position="136"/>
    </location>
</feature>
<evidence type="ECO:0000256" key="2">
    <source>
        <dbReference type="SAM" id="MobiDB-lite"/>
    </source>
</evidence>
<feature type="region of interest" description="Disordered" evidence="2">
    <location>
        <begin position="1"/>
        <end position="64"/>
    </location>
</feature>
<protein>
    <submittedName>
        <fullName evidence="3">Uncharacterized protein</fullName>
    </submittedName>
</protein>
<evidence type="ECO:0000313" key="3">
    <source>
        <dbReference type="EMBL" id="CAG2211868.1"/>
    </source>
</evidence>
<evidence type="ECO:0000256" key="1">
    <source>
        <dbReference type="SAM" id="Coils"/>
    </source>
</evidence>
<dbReference type="OrthoDB" id="5972940at2759"/>